<evidence type="ECO:0000313" key="2">
    <source>
        <dbReference type="EMBL" id="CEK57042.1"/>
    </source>
</evidence>
<organism evidence="2">
    <name type="scientific">Arion vulgaris</name>
    <dbReference type="NCBI Taxonomy" id="1028688"/>
    <lineage>
        <taxon>Eukaryota</taxon>
        <taxon>Metazoa</taxon>
        <taxon>Spiralia</taxon>
        <taxon>Lophotrochozoa</taxon>
        <taxon>Mollusca</taxon>
        <taxon>Gastropoda</taxon>
        <taxon>Heterobranchia</taxon>
        <taxon>Euthyneura</taxon>
        <taxon>Panpulmonata</taxon>
        <taxon>Eupulmonata</taxon>
        <taxon>Stylommatophora</taxon>
        <taxon>Helicina</taxon>
        <taxon>Arionoidea</taxon>
        <taxon>Arionidae</taxon>
        <taxon>Arion</taxon>
    </lineage>
</organism>
<feature type="compositionally biased region" description="Polar residues" evidence="1">
    <location>
        <begin position="53"/>
        <end position="76"/>
    </location>
</feature>
<dbReference type="AlphaFoldDB" id="A0A0B6YLJ2"/>
<accession>A0A0B6YLJ2</accession>
<feature type="region of interest" description="Disordered" evidence="1">
    <location>
        <begin position="1"/>
        <end position="76"/>
    </location>
</feature>
<feature type="compositionally biased region" description="Polar residues" evidence="1">
    <location>
        <begin position="22"/>
        <end position="39"/>
    </location>
</feature>
<name>A0A0B6YLJ2_9EUPU</name>
<feature type="compositionally biased region" description="Polar residues" evidence="1">
    <location>
        <begin position="1"/>
        <end position="13"/>
    </location>
</feature>
<proteinExistence type="predicted"/>
<gene>
    <name evidence="2" type="primary">ORF29157</name>
</gene>
<feature type="non-terminal residue" evidence="2">
    <location>
        <position position="1"/>
    </location>
</feature>
<sequence length="76" mass="8315">QTSTYNPTVSSGPRSGPPHPQQHLSAQRNTPRSPSSHLASPNIRPQPHPRAATPQNTKKPFSTGSTTEWTSTQFDR</sequence>
<reference evidence="2" key="1">
    <citation type="submission" date="2014-12" db="EMBL/GenBank/DDBJ databases">
        <title>Insight into the proteome of Arion vulgaris.</title>
        <authorList>
            <person name="Aradska J."/>
            <person name="Bulat T."/>
            <person name="Smidak R."/>
            <person name="Sarate P."/>
            <person name="Gangsoo J."/>
            <person name="Sialana F."/>
            <person name="Bilban M."/>
            <person name="Lubec G."/>
        </authorList>
    </citation>
    <scope>NUCLEOTIDE SEQUENCE</scope>
    <source>
        <tissue evidence="2">Skin</tissue>
    </source>
</reference>
<evidence type="ECO:0000256" key="1">
    <source>
        <dbReference type="SAM" id="MobiDB-lite"/>
    </source>
</evidence>
<dbReference type="EMBL" id="HACG01010177">
    <property type="protein sequence ID" value="CEK57042.1"/>
    <property type="molecule type" value="Transcribed_RNA"/>
</dbReference>
<feature type="non-terminal residue" evidence="2">
    <location>
        <position position="76"/>
    </location>
</feature>
<protein>
    <submittedName>
        <fullName evidence="2">Uncharacterized protein</fullName>
    </submittedName>
</protein>